<dbReference type="NCBIfam" id="TIGR02898">
    <property type="entry name" value="spore_YhcN_YlaJ"/>
    <property type="match status" value="1"/>
</dbReference>
<gene>
    <name evidence="3" type="ORF">GC096_29280</name>
</gene>
<sequence length="241" mass="26623">MRIKHWDPEAVHWYLTRKFFSLVCPLPDLALDHWLYSYIQPNCTGQTKREIQGKKGTILVRLIYVCGLILILAVGCSQAPKSGAPSQDTNQKQVKVQQIAPQKLEIKDSKAVAAHLENLAMGIPLVESAHCVVFGNTAVVGINIKKELDRAKVGTVKYSVAEALKKDPYGVNAIVTADMDLDQRLRNIRDNIQAGRPIQGFAEQMADIVGRVMPQLPRDIRNDPDIDNAGPNGNSPQVPAR</sequence>
<evidence type="ECO:0000313" key="3">
    <source>
        <dbReference type="EMBL" id="NOU68128.1"/>
    </source>
</evidence>
<dbReference type="InterPro" id="IPR014247">
    <property type="entry name" value="Spore_lipoprot_YhcN/YlaJ"/>
</dbReference>
<keyword evidence="3" id="KW-0449">Lipoprotein</keyword>
<organism evidence="3 4">
    <name type="scientific">Paenibacillus plantarum</name>
    <dbReference type="NCBI Taxonomy" id="2654975"/>
    <lineage>
        <taxon>Bacteria</taxon>
        <taxon>Bacillati</taxon>
        <taxon>Bacillota</taxon>
        <taxon>Bacilli</taxon>
        <taxon>Bacillales</taxon>
        <taxon>Paenibacillaceae</taxon>
        <taxon>Paenibacillus</taxon>
    </lineage>
</organism>
<keyword evidence="2" id="KW-1133">Transmembrane helix</keyword>
<feature type="transmembrane region" description="Helical" evidence="2">
    <location>
        <begin position="58"/>
        <end position="75"/>
    </location>
</feature>
<keyword evidence="2" id="KW-0812">Transmembrane</keyword>
<dbReference type="InterPro" id="IPR019076">
    <property type="entry name" value="Spore_lipoprot_YhcN/YlaJ-like"/>
</dbReference>
<evidence type="ECO:0000256" key="1">
    <source>
        <dbReference type="SAM" id="MobiDB-lite"/>
    </source>
</evidence>
<comment type="caution">
    <text evidence="3">The sequence shown here is derived from an EMBL/GenBank/DDBJ whole genome shotgun (WGS) entry which is preliminary data.</text>
</comment>
<feature type="compositionally biased region" description="Polar residues" evidence="1">
    <location>
        <begin position="231"/>
        <end position="241"/>
    </location>
</feature>
<dbReference type="Proteomes" id="UP000653578">
    <property type="component" value="Unassembled WGS sequence"/>
</dbReference>
<keyword evidence="4" id="KW-1185">Reference proteome</keyword>
<evidence type="ECO:0000313" key="4">
    <source>
        <dbReference type="Proteomes" id="UP000653578"/>
    </source>
</evidence>
<accession>A0ABX1XHW1</accession>
<evidence type="ECO:0000256" key="2">
    <source>
        <dbReference type="SAM" id="Phobius"/>
    </source>
</evidence>
<dbReference type="EMBL" id="WHNY01000075">
    <property type="protein sequence ID" value="NOU68128.1"/>
    <property type="molecule type" value="Genomic_DNA"/>
</dbReference>
<feature type="region of interest" description="Disordered" evidence="1">
    <location>
        <begin position="217"/>
        <end position="241"/>
    </location>
</feature>
<dbReference type="Pfam" id="PF09580">
    <property type="entry name" value="Spore_YhcN_YlaJ"/>
    <property type="match status" value="1"/>
</dbReference>
<protein>
    <submittedName>
        <fullName evidence="3">YhcN/YlaJ family sporulation lipoprotein</fullName>
    </submittedName>
</protein>
<reference evidence="3 4" key="1">
    <citation type="submission" date="2019-10" db="EMBL/GenBank/DDBJ databases">
        <title>Description of Paenibacillus humi sp. nov.</title>
        <authorList>
            <person name="Carlier A."/>
            <person name="Qi S."/>
        </authorList>
    </citation>
    <scope>NUCLEOTIDE SEQUENCE [LARGE SCALE GENOMIC DNA]</scope>
    <source>
        <strain evidence="3 4">LMG 31461</strain>
    </source>
</reference>
<name>A0ABX1XHW1_9BACL</name>
<keyword evidence="2" id="KW-0472">Membrane</keyword>
<proteinExistence type="predicted"/>